<dbReference type="InterPro" id="IPR052782">
    <property type="entry name" value="Oocyte-zygote_transition_reg"/>
</dbReference>
<dbReference type="SMART" id="SM00194">
    <property type="entry name" value="PTPc"/>
    <property type="match status" value="1"/>
</dbReference>
<comment type="caution">
    <text evidence="4">The sequence shown here is derived from an EMBL/GenBank/DDBJ whole genome shotgun (WGS) entry which is preliminary data.</text>
</comment>
<dbReference type="GO" id="GO:0004725">
    <property type="term" value="F:protein tyrosine phosphatase activity"/>
    <property type="evidence" value="ECO:0007669"/>
    <property type="project" value="InterPro"/>
</dbReference>
<dbReference type="EMBL" id="CATQJL010000305">
    <property type="protein sequence ID" value="CAJ0602137.1"/>
    <property type="molecule type" value="Genomic_DNA"/>
</dbReference>
<feature type="compositionally biased region" description="Basic residues" evidence="1">
    <location>
        <begin position="33"/>
        <end position="52"/>
    </location>
</feature>
<evidence type="ECO:0000256" key="1">
    <source>
        <dbReference type="SAM" id="MobiDB-lite"/>
    </source>
</evidence>
<dbReference type="CDD" id="cd00047">
    <property type="entry name" value="PTPc"/>
    <property type="match status" value="1"/>
</dbReference>
<feature type="compositionally biased region" description="Basic and acidic residues" evidence="1">
    <location>
        <begin position="113"/>
        <end position="148"/>
    </location>
</feature>
<feature type="region of interest" description="Disordered" evidence="1">
    <location>
        <begin position="103"/>
        <end position="163"/>
    </location>
</feature>
<dbReference type="Gene3D" id="3.90.190.10">
    <property type="entry name" value="Protein tyrosine phosphatase superfamily"/>
    <property type="match status" value="1"/>
</dbReference>
<gene>
    <name evidence="4" type="ORF">CYNAS_LOCUS14120</name>
</gene>
<dbReference type="PRINTS" id="PR00700">
    <property type="entry name" value="PRTYPHPHTASE"/>
</dbReference>
<reference evidence="4" key="1">
    <citation type="submission" date="2023-07" db="EMBL/GenBank/DDBJ databases">
        <authorList>
            <consortium name="CYATHOMIX"/>
        </authorList>
    </citation>
    <scope>NUCLEOTIDE SEQUENCE</scope>
    <source>
        <strain evidence="4">N/A</strain>
    </source>
</reference>
<dbReference type="InterPro" id="IPR000387">
    <property type="entry name" value="Tyr_Pase_dom"/>
</dbReference>
<dbReference type="SMART" id="SM00404">
    <property type="entry name" value="PTPc_motif"/>
    <property type="match status" value="1"/>
</dbReference>
<feature type="region of interest" description="Disordered" evidence="1">
    <location>
        <begin position="1"/>
        <end position="69"/>
    </location>
</feature>
<proteinExistence type="predicted"/>
<dbReference type="PROSITE" id="PS50056">
    <property type="entry name" value="TYR_PHOSPHATASE_2"/>
    <property type="match status" value="1"/>
</dbReference>
<dbReference type="InterPro" id="IPR000242">
    <property type="entry name" value="PTP_cat"/>
</dbReference>
<dbReference type="AlphaFoldDB" id="A0AA36MA21"/>
<organism evidence="4 5">
    <name type="scientific">Cylicocyclus nassatus</name>
    <name type="common">Nematode worm</name>
    <dbReference type="NCBI Taxonomy" id="53992"/>
    <lineage>
        <taxon>Eukaryota</taxon>
        <taxon>Metazoa</taxon>
        <taxon>Ecdysozoa</taxon>
        <taxon>Nematoda</taxon>
        <taxon>Chromadorea</taxon>
        <taxon>Rhabditida</taxon>
        <taxon>Rhabditina</taxon>
        <taxon>Rhabditomorpha</taxon>
        <taxon>Strongyloidea</taxon>
        <taxon>Strongylidae</taxon>
        <taxon>Cylicocyclus</taxon>
    </lineage>
</organism>
<dbReference type="PROSITE" id="PS50055">
    <property type="entry name" value="TYR_PHOSPHATASE_PTP"/>
    <property type="match status" value="1"/>
</dbReference>
<dbReference type="SUPFAM" id="SSF52799">
    <property type="entry name" value="(Phosphotyrosine protein) phosphatases II"/>
    <property type="match status" value="1"/>
</dbReference>
<feature type="domain" description="Tyrosine-protein phosphatase" evidence="2">
    <location>
        <begin position="218"/>
        <end position="444"/>
    </location>
</feature>
<evidence type="ECO:0008006" key="6">
    <source>
        <dbReference type="Google" id="ProtNLM"/>
    </source>
</evidence>
<evidence type="ECO:0000313" key="4">
    <source>
        <dbReference type="EMBL" id="CAJ0602137.1"/>
    </source>
</evidence>
<keyword evidence="5" id="KW-1185">Reference proteome</keyword>
<dbReference type="InterPro" id="IPR003595">
    <property type="entry name" value="Tyr_Pase_cat"/>
</dbReference>
<dbReference type="Proteomes" id="UP001176961">
    <property type="component" value="Unassembled WGS sequence"/>
</dbReference>
<evidence type="ECO:0000259" key="2">
    <source>
        <dbReference type="PROSITE" id="PS50055"/>
    </source>
</evidence>
<evidence type="ECO:0000313" key="5">
    <source>
        <dbReference type="Proteomes" id="UP001176961"/>
    </source>
</evidence>
<evidence type="ECO:0000259" key="3">
    <source>
        <dbReference type="PROSITE" id="PS50056"/>
    </source>
</evidence>
<sequence>MATRTADQPPPANTLTTTTSASATEEEQPLKVAAKKRRKKRPTLRLRKKGTHKSCSVEEGQDTAKVSKEALTLEKIKKTAVNKINPRNSKIVLKNKNSKVALKASKNSKVTLNKKESREVPARNTPSREVKSLPKSLSKEQRKADHPGNRNTQPTMSTEDDLTSTREEFNVLLKTSKDARLVWLTRILQKGIGYLMIRYRKNLRYTSRRATTVASKANMSKNRYGDVGCIDETRVVLRNWPSNYINANWVVLPNGRRFICAQAPMKTTVCDFWHMILQENCRMIIMLCDLIEGEKEKCIKYFPQQKGQALTFGTTKVTLIEQSSSAYGFTISTWKVEDRSHQCNIKHLQLTAWPDHSAPKSPSAIIGIHKEIMKTSHETLILIHCSAGIGRTCTIMGVEVLLERIRRRRDVSGVAVMKWLRDRRFGAIQKGVQFVFMHYVVIELLVQDGVMKSNDPKLVAFRQKYEKLWNRLQKAQIKARKELELMKTQCDETEAAAPAKLQREYNLDESQNSDETKEFMDDEDFDSMKGIEILQENFRKLNATPTS</sequence>
<name>A0AA36MA21_CYLNA</name>
<accession>A0AA36MA21</accession>
<dbReference type="InterPro" id="IPR029021">
    <property type="entry name" value="Prot-tyrosine_phosphatase-like"/>
</dbReference>
<dbReference type="Pfam" id="PF00102">
    <property type="entry name" value="Y_phosphatase"/>
    <property type="match status" value="1"/>
</dbReference>
<feature type="domain" description="Tyrosine specific protein phosphatases" evidence="3">
    <location>
        <begin position="381"/>
        <end position="435"/>
    </location>
</feature>
<protein>
    <recommendedName>
        <fullName evidence="6">Tyrosine phosphatase</fullName>
    </recommendedName>
</protein>
<feature type="region of interest" description="Disordered" evidence="1">
    <location>
        <begin position="500"/>
        <end position="521"/>
    </location>
</feature>
<dbReference type="PANTHER" id="PTHR46163">
    <property type="entry name" value="TYROSINE-PROTEIN PHOSPHATASE-RELATED"/>
    <property type="match status" value="1"/>
</dbReference>